<evidence type="ECO:0000256" key="2">
    <source>
        <dbReference type="ARBA" id="ARBA00022448"/>
    </source>
</evidence>
<evidence type="ECO:0000256" key="7">
    <source>
        <dbReference type="SAM" id="MobiDB-lite"/>
    </source>
</evidence>
<dbReference type="InterPro" id="IPR036259">
    <property type="entry name" value="MFS_trans_sf"/>
</dbReference>
<feature type="region of interest" description="Disordered" evidence="7">
    <location>
        <begin position="1"/>
        <end position="22"/>
    </location>
</feature>
<keyword evidence="11" id="KW-1185">Reference proteome</keyword>
<feature type="transmembrane region" description="Helical" evidence="8">
    <location>
        <begin position="309"/>
        <end position="328"/>
    </location>
</feature>
<dbReference type="CDD" id="cd06173">
    <property type="entry name" value="MFS_MefA_like"/>
    <property type="match status" value="1"/>
</dbReference>
<keyword evidence="2" id="KW-0813">Transport</keyword>
<evidence type="ECO:0000313" key="11">
    <source>
        <dbReference type="Proteomes" id="UP000255207"/>
    </source>
</evidence>
<dbReference type="InterPro" id="IPR010290">
    <property type="entry name" value="TM_effector"/>
</dbReference>
<protein>
    <submittedName>
        <fullName evidence="10">MFS transporter</fullName>
    </submittedName>
</protein>
<proteinExistence type="predicted"/>
<evidence type="ECO:0000259" key="9">
    <source>
        <dbReference type="PROSITE" id="PS50850"/>
    </source>
</evidence>
<keyword evidence="3" id="KW-1003">Cell membrane</keyword>
<dbReference type="PANTHER" id="PTHR23513">
    <property type="entry name" value="INTEGRAL MEMBRANE EFFLUX PROTEIN-RELATED"/>
    <property type="match status" value="1"/>
</dbReference>
<keyword evidence="5 8" id="KW-1133">Transmembrane helix</keyword>
<feature type="transmembrane region" description="Helical" evidence="8">
    <location>
        <begin position="334"/>
        <end position="357"/>
    </location>
</feature>
<keyword evidence="6 8" id="KW-0472">Membrane</keyword>
<feature type="transmembrane region" description="Helical" evidence="8">
    <location>
        <begin position="72"/>
        <end position="92"/>
    </location>
</feature>
<feature type="transmembrane region" description="Helical" evidence="8">
    <location>
        <begin position="369"/>
        <end position="389"/>
    </location>
</feature>
<evidence type="ECO:0000256" key="5">
    <source>
        <dbReference type="ARBA" id="ARBA00022989"/>
    </source>
</evidence>
<reference evidence="11" key="1">
    <citation type="submission" date="2018-07" db="EMBL/GenBank/DDBJ databases">
        <authorList>
            <person name="Safronova V.I."/>
            <person name="Chirak E.R."/>
            <person name="Sazanova A.L."/>
        </authorList>
    </citation>
    <scope>NUCLEOTIDE SEQUENCE [LARGE SCALE GENOMIC DNA]</scope>
    <source>
        <strain evidence="11">RCAM04685</strain>
    </source>
</reference>
<feature type="transmembrane region" description="Helical" evidence="8">
    <location>
        <begin position="104"/>
        <end position="125"/>
    </location>
</feature>
<dbReference type="OrthoDB" id="9809918at2"/>
<organism evidence="10 11">
    <name type="scientific">Bosea caraganae</name>
    <dbReference type="NCBI Taxonomy" id="2763117"/>
    <lineage>
        <taxon>Bacteria</taxon>
        <taxon>Pseudomonadati</taxon>
        <taxon>Pseudomonadota</taxon>
        <taxon>Alphaproteobacteria</taxon>
        <taxon>Hyphomicrobiales</taxon>
        <taxon>Boseaceae</taxon>
        <taxon>Bosea</taxon>
    </lineage>
</organism>
<feature type="transmembrane region" description="Helical" evidence="8">
    <location>
        <begin position="246"/>
        <end position="264"/>
    </location>
</feature>
<feature type="transmembrane region" description="Helical" evidence="8">
    <location>
        <begin position="185"/>
        <end position="213"/>
    </location>
</feature>
<gene>
    <name evidence="10" type="ORF">DWE98_10765</name>
</gene>
<evidence type="ECO:0000256" key="1">
    <source>
        <dbReference type="ARBA" id="ARBA00004651"/>
    </source>
</evidence>
<dbReference type="Gene3D" id="1.20.1250.20">
    <property type="entry name" value="MFS general substrate transporter like domains"/>
    <property type="match status" value="1"/>
</dbReference>
<dbReference type="SUPFAM" id="SSF103473">
    <property type="entry name" value="MFS general substrate transporter"/>
    <property type="match status" value="1"/>
</dbReference>
<feature type="transmembrane region" description="Helical" evidence="8">
    <location>
        <begin position="395"/>
        <end position="417"/>
    </location>
</feature>
<dbReference type="PANTHER" id="PTHR23513:SF11">
    <property type="entry name" value="STAPHYLOFERRIN A TRANSPORTER"/>
    <property type="match status" value="1"/>
</dbReference>
<comment type="subcellular location">
    <subcellularLocation>
        <location evidence="1">Cell membrane</location>
        <topology evidence="1">Multi-pass membrane protein</topology>
    </subcellularLocation>
</comment>
<dbReference type="InterPro" id="IPR020846">
    <property type="entry name" value="MFS_dom"/>
</dbReference>
<comment type="caution">
    <text evidence="10">The sequence shown here is derived from an EMBL/GenBank/DDBJ whole genome shotgun (WGS) entry which is preliminary data.</text>
</comment>
<keyword evidence="4 8" id="KW-0812">Transmembrane</keyword>
<evidence type="ECO:0000256" key="3">
    <source>
        <dbReference type="ARBA" id="ARBA00022475"/>
    </source>
</evidence>
<accession>A0A370L8C4</accession>
<feature type="domain" description="Major facilitator superfamily (MFS) profile" evidence="9">
    <location>
        <begin position="33"/>
        <end position="421"/>
    </location>
</feature>
<dbReference type="PROSITE" id="PS50850">
    <property type="entry name" value="MFS"/>
    <property type="match status" value="1"/>
</dbReference>
<dbReference type="AlphaFoldDB" id="A0A370L8C4"/>
<evidence type="ECO:0000256" key="8">
    <source>
        <dbReference type="SAM" id="Phobius"/>
    </source>
</evidence>
<sequence length="547" mass="57203">MRQGDVARGRGMSSETSASAGQAGGDLEARRYLTVFLPLWVAMVALQSGLLIHDVGAAWIISRETESRSLVALAQTASALPFFLFALPAGALADMVERRRIVQAAAFGLAGLSLVVALAALSGTITVPLLLLASFVNGCCNAAFTPSWQAMTPELVSGERLQGALALNSLGVNIARSIGPLTSGLLLFAAGPAAAFLFNAVLYSAVALAFIMIAPRSAPMAAQESLLSAVRGGLAYVRHERGLQAVALRAVAFFIFAATFWALVPVVVREWFHGTSLMLGLMVGSVGLGAIIGARALKSLRRRFDLDQLMLGAGLLAALAMACVPLAPLPAALAALHAVLGFCWLLSFSSIHLAAQLRLTPWIRARGTAVYLISVFGSLAVGSFASGLLADHLGISVTFWLSAAGLLLATLAAFARLRIAIAAPVKLAHSAILPAVTVLDRDAAIMVTITYAPRDGEQQAAERVLSHLKAARLRTGARYWSSQRTGTLLVERIGYDSGERLGRSAMRHMAEDVAAEAELLGLLAEAPEIAIAQETPRAAQTGGSASK</sequence>
<evidence type="ECO:0000313" key="10">
    <source>
        <dbReference type="EMBL" id="RDJ26295.1"/>
    </source>
</evidence>
<dbReference type="GO" id="GO:0022857">
    <property type="term" value="F:transmembrane transporter activity"/>
    <property type="evidence" value="ECO:0007669"/>
    <property type="project" value="InterPro"/>
</dbReference>
<dbReference type="Pfam" id="PF05977">
    <property type="entry name" value="MFS_3"/>
    <property type="match status" value="1"/>
</dbReference>
<evidence type="ECO:0000256" key="6">
    <source>
        <dbReference type="ARBA" id="ARBA00023136"/>
    </source>
</evidence>
<name>A0A370L8C4_9HYPH</name>
<feature type="transmembrane region" description="Helical" evidence="8">
    <location>
        <begin position="276"/>
        <end position="297"/>
    </location>
</feature>
<evidence type="ECO:0000256" key="4">
    <source>
        <dbReference type="ARBA" id="ARBA00022692"/>
    </source>
</evidence>
<feature type="transmembrane region" description="Helical" evidence="8">
    <location>
        <begin position="32"/>
        <end position="52"/>
    </location>
</feature>
<dbReference type="Proteomes" id="UP000255207">
    <property type="component" value="Unassembled WGS sequence"/>
</dbReference>
<dbReference type="GO" id="GO:0005886">
    <property type="term" value="C:plasma membrane"/>
    <property type="evidence" value="ECO:0007669"/>
    <property type="project" value="UniProtKB-SubCell"/>
</dbReference>
<dbReference type="EMBL" id="QQTP01000004">
    <property type="protein sequence ID" value="RDJ26295.1"/>
    <property type="molecule type" value="Genomic_DNA"/>
</dbReference>